<name>A0A0S3R5F5_PHAAN</name>
<sequence>GNLQFRLLFRYQRIPFSLSQLLLINNVKTLTHRFICVFFKINHLLVWKILVITLLIGWLQSESSSHCLQFLYYNMYFIMFP</sequence>
<dbReference type="EMBL" id="AP015034">
    <property type="protein sequence ID" value="BAT75751.1"/>
    <property type="molecule type" value="Genomic_DNA"/>
</dbReference>
<reference evidence="2 3" key="1">
    <citation type="journal article" date="2015" name="Sci. Rep.">
        <title>The power of single molecule real-time sequencing technology in the de novo assembly of a eukaryotic genome.</title>
        <authorList>
            <person name="Sakai H."/>
            <person name="Naito K."/>
            <person name="Ogiso-Tanaka E."/>
            <person name="Takahashi Y."/>
            <person name="Iseki K."/>
            <person name="Muto C."/>
            <person name="Satou K."/>
            <person name="Teruya K."/>
            <person name="Shiroma A."/>
            <person name="Shimoji M."/>
            <person name="Hirano T."/>
            <person name="Itoh T."/>
            <person name="Kaga A."/>
            <person name="Tomooka N."/>
        </authorList>
    </citation>
    <scope>NUCLEOTIDE SEQUENCE [LARGE SCALE GENOMIC DNA]</scope>
    <source>
        <strain evidence="3">cv. Shumari</strain>
    </source>
</reference>
<keyword evidence="3" id="KW-1185">Reference proteome</keyword>
<accession>A0A0S3R5F5</accession>
<keyword evidence="1" id="KW-1133">Transmembrane helix</keyword>
<keyword evidence="1" id="KW-0812">Transmembrane</keyword>
<evidence type="ECO:0000313" key="3">
    <source>
        <dbReference type="Proteomes" id="UP000291084"/>
    </source>
</evidence>
<evidence type="ECO:0000256" key="1">
    <source>
        <dbReference type="SAM" id="Phobius"/>
    </source>
</evidence>
<keyword evidence="1" id="KW-0472">Membrane</keyword>
<gene>
    <name evidence="2" type="primary">Vigan.01G366600</name>
    <name evidence="2" type="ORF">VIGAN_01366600</name>
</gene>
<evidence type="ECO:0000313" key="2">
    <source>
        <dbReference type="EMBL" id="BAT75751.1"/>
    </source>
</evidence>
<feature type="transmembrane region" description="Helical" evidence="1">
    <location>
        <begin position="37"/>
        <end position="59"/>
    </location>
</feature>
<dbReference type="Proteomes" id="UP000291084">
    <property type="component" value="Chromosome 1"/>
</dbReference>
<feature type="non-terminal residue" evidence="2">
    <location>
        <position position="1"/>
    </location>
</feature>
<dbReference type="AlphaFoldDB" id="A0A0S3R5F5"/>
<protein>
    <submittedName>
        <fullName evidence="2">Uncharacterized protein</fullName>
    </submittedName>
</protein>
<proteinExistence type="predicted"/>
<organism evidence="2 3">
    <name type="scientific">Vigna angularis var. angularis</name>
    <dbReference type="NCBI Taxonomy" id="157739"/>
    <lineage>
        <taxon>Eukaryota</taxon>
        <taxon>Viridiplantae</taxon>
        <taxon>Streptophyta</taxon>
        <taxon>Embryophyta</taxon>
        <taxon>Tracheophyta</taxon>
        <taxon>Spermatophyta</taxon>
        <taxon>Magnoliopsida</taxon>
        <taxon>eudicotyledons</taxon>
        <taxon>Gunneridae</taxon>
        <taxon>Pentapetalae</taxon>
        <taxon>rosids</taxon>
        <taxon>fabids</taxon>
        <taxon>Fabales</taxon>
        <taxon>Fabaceae</taxon>
        <taxon>Papilionoideae</taxon>
        <taxon>50 kb inversion clade</taxon>
        <taxon>NPAAA clade</taxon>
        <taxon>indigoferoid/millettioid clade</taxon>
        <taxon>Phaseoleae</taxon>
        <taxon>Vigna</taxon>
    </lineage>
</organism>